<accession>A0ABP8BL07</accession>
<evidence type="ECO:0000313" key="1">
    <source>
        <dbReference type="EMBL" id="GAA4209500.1"/>
    </source>
</evidence>
<sequence>MDTTTSTLPAPTSHEADDMAFGQLARLVELRQDPTRYSMTIDGEEFPYHTAADDTIVSVPYQGLPFLTFTLLAEHVQIDNRLHTLRRPVSEPWDIPDATASRPLRAGKASGWAARMRAKQADTMIDGYAFAGIVQLRGYAFNWQMTIDGEVFPYRLARTAYIPVTTGEIPKVEITLPAERITMDLAERRPAADSG</sequence>
<gene>
    <name evidence="1" type="ORF">GCM10022252_76120</name>
</gene>
<dbReference type="RefSeq" id="WP_344923190.1">
    <property type="nucleotide sequence ID" value="NZ_BAABAQ010000020.1"/>
</dbReference>
<comment type="caution">
    <text evidence="1">The sequence shown here is derived from an EMBL/GenBank/DDBJ whole genome shotgun (WGS) entry which is preliminary data.</text>
</comment>
<organism evidence="1 2">
    <name type="scientific">Streptosporangium oxazolinicum</name>
    <dbReference type="NCBI Taxonomy" id="909287"/>
    <lineage>
        <taxon>Bacteria</taxon>
        <taxon>Bacillati</taxon>
        <taxon>Actinomycetota</taxon>
        <taxon>Actinomycetes</taxon>
        <taxon>Streptosporangiales</taxon>
        <taxon>Streptosporangiaceae</taxon>
        <taxon>Streptosporangium</taxon>
    </lineage>
</organism>
<keyword evidence="2" id="KW-1185">Reference proteome</keyword>
<name>A0ABP8BL07_9ACTN</name>
<proteinExistence type="predicted"/>
<protein>
    <submittedName>
        <fullName evidence="1">Uncharacterized protein</fullName>
    </submittedName>
</protein>
<evidence type="ECO:0000313" key="2">
    <source>
        <dbReference type="Proteomes" id="UP001501251"/>
    </source>
</evidence>
<dbReference type="EMBL" id="BAABAQ010000020">
    <property type="protein sequence ID" value="GAA4209500.1"/>
    <property type="molecule type" value="Genomic_DNA"/>
</dbReference>
<reference evidence="2" key="1">
    <citation type="journal article" date="2019" name="Int. J. Syst. Evol. Microbiol.">
        <title>The Global Catalogue of Microorganisms (GCM) 10K type strain sequencing project: providing services to taxonomists for standard genome sequencing and annotation.</title>
        <authorList>
            <consortium name="The Broad Institute Genomics Platform"/>
            <consortium name="The Broad Institute Genome Sequencing Center for Infectious Disease"/>
            <person name="Wu L."/>
            <person name="Ma J."/>
        </authorList>
    </citation>
    <scope>NUCLEOTIDE SEQUENCE [LARGE SCALE GENOMIC DNA]</scope>
    <source>
        <strain evidence="2">JCM 17388</strain>
    </source>
</reference>
<dbReference type="Proteomes" id="UP001501251">
    <property type="component" value="Unassembled WGS sequence"/>
</dbReference>